<evidence type="ECO:0000313" key="2">
    <source>
        <dbReference type="EMBL" id="CAE4598715.1"/>
    </source>
</evidence>
<sequence>MIIIERDAVLCLMNREGPSISLPEILSELPKTLTSSTASSPSATTDDRIRNPLTPAPRVILRGSSPISLPDLCPVELVPCSDDEESDLEDDASCATVSTSSLSGDRRQGVTWSTHLVTEVKTRPRTLPEDVRDLFYTYEETQRFRQEYRQERKMLAQLQAEPCLTTSTCTNPASLSTPSSTPFSYSSTPGRHRISRVVVMHNDTLKTFFDDDLLSPKVPPSTEDHEKDTLEHSPALLPCGKSNDFFDDDSFWSGSITWY</sequence>
<gene>
    <name evidence="2" type="ORF">DBRI00130_LOCUS10438</name>
</gene>
<feature type="compositionally biased region" description="Low complexity" evidence="1">
    <location>
        <begin position="33"/>
        <end position="44"/>
    </location>
</feature>
<organism evidence="2">
    <name type="scientific">Ditylum brightwellii</name>
    <dbReference type="NCBI Taxonomy" id="49249"/>
    <lineage>
        <taxon>Eukaryota</taxon>
        <taxon>Sar</taxon>
        <taxon>Stramenopiles</taxon>
        <taxon>Ochrophyta</taxon>
        <taxon>Bacillariophyta</taxon>
        <taxon>Mediophyceae</taxon>
        <taxon>Lithodesmiophycidae</taxon>
        <taxon>Lithodesmiales</taxon>
        <taxon>Lithodesmiaceae</taxon>
        <taxon>Ditylum</taxon>
    </lineage>
</organism>
<proteinExistence type="predicted"/>
<accession>A0A6S8ZXJ7</accession>
<name>A0A6S8ZXJ7_9STRA</name>
<protein>
    <submittedName>
        <fullName evidence="2">Uncharacterized protein</fullName>
    </submittedName>
</protein>
<reference evidence="2" key="1">
    <citation type="submission" date="2021-01" db="EMBL/GenBank/DDBJ databases">
        <authorList>
            <person name="Corre E."/>
            <person name="Pelletier E."/>
            <person name="Niang G."/>
            <person name="Scheremetjew M."/>
            <person name="Finn R."/>
            <person name="Kale V."/>
            <person name="Holt S."/>
            <person name="Cochrane G."/>
            <person name="Meng A."/>
            <person name="Brown T."/>
            <person name="Cohen L."/>
        </authorList>
    </citation>
    <scope>NUCLEOTIDE SEQUENCE</scope>
    <source>
        <strain evidence="2">GSO104</strain>
    </source>
</reference>
<dbReference type="AlphaFoldDB" id="A0A6S8ZXJ7"/>
<feature type="region of interest" description="Disordered" evidence="1">
    <location>
        <begin position="33"/>
        <end position="52"/>
    </location>
</feature>
<dbReference type="EMBL" id="HBNS01012935">
    <property type="protein sequence ID" value="CAE4598715.1"/>
    <property type="molecule type" value="Transcribed_RNA"/>
</dbReference>
<evidence type="ECO:0000256" key="1">
    <source>
        <dbReference type="SAM" id="MobiDB-lite"/>
    </source>
</evidence>